<feature type="domain" description="AB hydrolase-1" evidence="1">
    <location>
        <begin position="5"/>
        <end position="236"/>
    </location>
</feature>
<proteinExistence type="predicted"/>
<dbReference type="RefSeq" id="WP_073365939.1">
    <property type="nucleotide sequence ID" value="NZ_FNTL01000004.1"/>
</dbReference>
<reference evidence="3" key="1">
    <citation type="submission" date="2016-10" db="EMBL/GenBank/DDBJ databases">
        <authorList>
            <person name="Varghese N."/>
        </authorList>
    </citation>
    <scope>NUCLEOTIDE SEQUENCE [LARGE SCALE GENOMIC DNA]</scope>
    <source>
        <strain evidence="3">DSM 44719</strain>
    </source>
</reference>
<gene>
    <name evidence="2" type="ORF">SAMN04490220_1162</name>
</gene>
<evidence type="ECO:0000313" key="2">
    <source>
        <dbReference type="EMBL" id="SEC24927.1"/>
    </source>
</evidence>
<dbReference type="InterPro" id="IPR000073">
    <property type="entry name" value="AB_hydrolase_1"/>
</dbReference>
<dbReference type="Proteomes" id="UP000183407">
    <property type="component" value="Unassembled WGS sequence"/>
</dbReference>
<dbReference type="InterPro" id="IPR029058">
    <property type="entry name" value="AB_hydrolase_fold"/>
</dbReference>
<dbReference type="Gene3D" id="3.40.50.1820">
    <property type="entry name" value="alpha/beta hydrolase"/>
    <property type="match status" value="1"/>
</dbReference>
<dbReference type="InterPro" id="IPR050228">
    <property type="entry name" value="Carboxylesterase_BioH"/>
</dbReference>
<dbReference type="GO" id="GO:0003824">
    <property type="term" value="F:catalytic activity"/>
    <property type="evidence" value="ECO:0007669"/>
    <property type="project" value="UniProtKB-ARBA"/>
</dbReference>
<evidence type="ECO:0000313" key="3">
    <source>
        <dbReference type="Proteomes" id="UP000183407"/>
    </source>
</evidence>
<accession>A0A1H4QZI2</accession>
<dbReference type="PANTHER" id="PTHR43194">
    <property type="entry name" value="HYDROLASE ALPHA/BETA FOLD FAMILY"/>
    <property type="match status" value="1"/>
</dbReference>
<name>A0A1H4QZI2_RHOJO</name>
<dbReference type="PANTHER" id="PTHR43194:SF2">
    <property type="entry name" value="PEROXISOMAL MEMBRANE PROTEIN LPX1"/>
    <property type="match status" value="1"/>
</dbReference>
<dbReference type="Pfam" id="PF12697">
    <property type="entry name" value="Abhydrolase_6"/>
    <property type="match status" value="1"/>
</dbReference>
<dbReference type="EMBL" id="FNTL01000004">
    <property type="protein sequence ID" value="SEC24927.1"/>
    <property type="molecule type" value="Genomic_DNA"/>
</dbReference>
<protein>
    <submittedName>
        <fullName evidence="2">Pimeloyl-ACP methyl ester carboxylesterase</fullName>
    </submittedName>
</protein>
<sequence length="249" mass="27182">MTVCLVHGNPETAAVWNRLAPLLDRGPVVRLSPPGFGAPVPPRFTATVEEYRRWLVTELERFGQPVHLVGHDWGGAHVVNVAMTRPELVHSWVCDVIGLFDQDFRWPDRVQVWATPGAGEEAIAAMIDAPVTERAAALAKKGMHQDVALPVAEGQNAAMGECILRLYRDAAQPTMAELGRNLERAAARPGLSIIATEDSYAPGEQRRRASARAGAEIADLDGLGHWWFTQDPQRGAATINDFWAGVGRE</sequence>
<organism evidence="2 3">
    <name type="scientific">Rhodococcus jostii</name>
    <dbReference type="NCBI Taxonomy" id="132919"/>
    <lineage>
        <taxon>Bacteria</taxon>
        <taxon>Bacillati</taxon>
        <taxon>Actinomycetota</taxon>
        <taxon>Actinomycetes</taxon>
        <taxon>Mycobacteriales</taxon>
        <taxon>Nocardiaceae</taxon>
        <taxon>Rhodococcus</taxon>
    </lineage>
</organism>
<dbReference type="AlphaFoldDB" id="A0A1H4QZI2"/>
<evidence type="ECO:0000259" key="1">
    <source>
        <dbReference type="Pfam" id="PF12697"/>
    </source>
</evidence>
<dbReference type="OrthoDB" id="5495375at2"/>
<dbReference type="SUPFAM" id="SSF53474">
    <property type="entry name" value="alpha/beta-Hydrolases"/>
    <property type="match status" value="1"/>
</dbReference>